<evidence type="ECO:0000256" key="4">
    <source>
        <dbReference type="ARBA" id="ARBA00022840"/>
    </source>
</evidence>
<dbReference type="InterPro" id="IPR017871">
    <property type="entry name" value="ABC_transporter-like_CS"/>
</dbReference>
<protein>
    <submittedName>
        <fullName evidence="6">Putative spermidine/putrescine transport system ATP-binding protein</fullName>
    </submittedName>
</protein>
<evidence type="ECO:0000313" key="7">
    <source>
        <dbReference type="Proteomes" id="UP000561045"/>
    </source>
</evidence>
<dbReference type="RefSeq" id="WP_183635017.1">
    <property type="nucleotide sequence ID" value="NZ_BAABLE010000005.1"/>
</dbReference>
<evidence type="ECO:0000313" key="6">
    <source>
        <dbReference type="EMBL" id="MBB4013104.1"/>
    </source>
</evidence>
<dbReference type="Proteomes" id="UP000561045">
    <property type="component" value="Unassembled WGS sequence"/>
</dbReference>
<dbReference type="InterPro" id="IPR008995">
    <property type="entry name" value="Mo/tungstate-bd_C_term_dom"/>
</dbReference>
<dbReference type="GO" id="GO:0016887">
    <property type="term" value="F:ATP hydrolysis activity"/>
    <property type="evidence" value="ECO:0007669"/>
    <property type="project" value="InterPro"/>
</dbReference>
<gene>
    <name evidence="6" type="ORF">GGR36_002450</name>
</gene>
<dbReference type="SUPFAM" id="SSF50331">
    <property type="entry name" value="MOP-like"/>
    <property type="match status" value="1"/>
</dbReference>
<dbReference type="EMBL" id="JACIET010000002">
    <property type="protein sequence ID" value="MBB4013104.1"/>
    <property type="molecule type" value="Genomic_DNA"/>
</dbReference>
<name>A0A840BKY5_9RHOO</name>
<dbReference type="InterPro" id="IPR027417">
    <property type="entry name" value="P-loop_NTPase"/>
</dbReference>
<dbReference type="SMART" id="SM00382">
    <property type="entry name" value="AAA"/>
    <property type="match status" value="1"/>
</dbReference>
<keyword evidence="1" id="KW-0813">Transport</keyword>
<feature type="domain" description="ABC transporter" evidence="5">
    <location>
        <begin position="5"/>
        <end position="235"/>
    </location>
</feature>
<dbReference type="PROSITE" id="PS00211">
    <property type="entry name" value="ABC_TRANSPORTER_1"/>
    <property type="match status" value="1"/>
</dbReference>
<dbReference type="InterPro" id="IPR050093">
    <property type="entry name" value="ABC_SmlMolc_Importer"/>
</dbReference>
<organism evidence="6 7">
    <name type="scientific">Niveibacterium umoris</name>
    <dbReference type="NCBI Taxonomy" id="1193620"/>
    <lineage>
        <taxon>Bacteria</taxon>
        <taxon>Pseudomonadati</taxon>
        <taxon>Pseudomonadota</taxon>
        <taxon>Betaproteobacteria</taxon>
        <taxon>Rhodocyclales</taxon>
        <taxon>Rhodocyclaceae</taxon>
        <taxon>Niveibacterium</taxon>
    </lineage>
</organism>
<dbReference type="InterPro" id="IPR013611">
    <property type="entry name" value="Transp-assoc_OB_typ2"/>
</dbReference>
<dbReference type="PANTHER" id="PTHR42781:SF4">
    <property type="entry name" value="SPERMIDINE_PUTRESCINE IMPORT ATP-BINDING PROTEIN POTA"/>
    <property type="match status" value="1"/>
</dbReference>
<evidence type="ECO:0000259" key="5">
    <source>
        <dbReference type="PROSITE" id="PS50893"/>
    </source>
</evidence>
<dbReference type="AlphaFoldDB" id="A0A840BKY5"/>
<dbReference type="GO" id="GO:0015847">
    <property type="term" value="P:putrescine transport"/>
    <property type="evidence" value="ECO:0007669"/>
    <property type="project" value="UniProtKB-ARBA"/>
</dbReference>
<dbReference type="GO" id="GO:0043190">
    <property type="term" value="C:ATP-binding cassette (ABC) transporter complex"/>
    <property type="evidence" value="ECO:0007669"/>
    <property type="project" value="InterPro"/>
</dbReference>
<evidence type="ECO:0000256" key="2">
    <source>
        <dbReference type="ARBA" id="ARBA00022475"/>
    </source>
</evidence>
<keyword evidence="2" id="KW-0472">Membrane</keyword>
<dbReference type="InterPro" id="IPR003439">
    <property type="entry name" value="ABC_transporter-like_ATP-bd"/>
</dbReference>
<dbReference type="Pfam" id="PF08402">
    <property type="entry name" value="TOBE_2"/>
    <property type="match status" value="1"/>
</dbReference>
<proteinExistence type="predicted"/>
<dbReference type="PANTHER" id="PTHR42781">
    <property type="entry name" value="SPERMIDINE/PUTRESCINE IMPORT ATP-BINDING PROTEIN POTA"/>
    <property type="match status" value="1"/>
</dbReference>
<dbReference type="InterPro" id="IPR003593">
    <property type="entry name" value="AAA+_ATPase"/>
</dbReference>
<evidence type="ECO:0000256" key="1">
    <source>
        <dbReference type="ARBA" id="ARBA00022448"/>
    </source>
</evidence>
<dbReference type="SUPFAM" id="SSF52540">
    <property type="entry name" value="P-loop containing nucleoside triphosphate hydrolases"/>
    <property type="match status" value="1"/>
</dbReference>
<evidence type="ECO:0000256" key="3">
    <source>
        <dbReference type="ARBA" id="ARBA00022741"/>
    </source>
</evidence>
<sequence length="338" mass="37084">MQTSIEFQNVSRHFGEVRAVDDVSITIRQGEFFSMLGPSGSGKTTCLRLIAGFELPTAGRIVLGGRDTTNVPPYERDVNTVFQDYALFPHLSVVENVEYGLRMKGVSSAERRQRALAALEQVALGRFGDRRPSQLSGGQRQRVALARALVNKPSVLLLDEPLGALDLRLREQMQVELRQLHRQLGITFVYVTHDQGEAMSMSDRVAVFANGRIEQVDSPRNLYQRPQTRFVAEFVGGSNVLADALAETVTGERKAVSVRPEHIRVLASEIALPDGHVGVLGRLVDIQYHGATSRYEVEVDGRIVTAALSNRDDGADAARIGQDVRLAWPSAAMVALVA</sequence>
<comment type="caution">
    <text evidence="6">The sequence shown here is derived from an EMBL/GenBank/DDBJ whole genome shotgun (WGS) entry which is preliminary data.</text>
</comment>
<dbReference type="GO" id="GO:0022857">
    <property type="term" value="F:transmembrane transporter activity"/>
    <property type="evidence" value="ECO:0007669"/>
    <property type="project" value="InterPro"/>
</dbReference>
<dbReference type="FunFam" id="3.40.50.300:FF:000133">
    <property type="entry name" value="Spermidine/putrescine import ATP-binding protein PotA"/>
    <property type="match status" value="1"/>
</dbReference>
<dbReference type="GO" id="GO:0005524">
    <property type="term" value="F:ATP binding"/>
    <property type="evidence" value="ECO:0007669"/>
    <property type="project" value="UniProtKB-KW"/>
</dbReference>
<dbReference type="Gene3D" id="3.40.50.300">
    <property type="entry name" value="P-loop containing nucleotide triphosphate hydrolases"/>
    <property type="match status" value="1"/>
</dbReference>
<keyword evidence="4 6" id="KW-0067">ATP-binding</keyword>
<keyword evidence="7" id="KW-1185">Reference proteome</keyword>
<reference evidence="6 7" key="1">
    <citation type="submission" date="2020-08" db="EMBL/GenBank/DDBJ databases">
        <title>Genomic Encyclopedia of Type Strains, Phase IV (KMG-IV): sequencing the most valuable type-strain genomes for metagenomic binning, comparative biology and taxonomic classification.</title>
        <authorList>
            <person name="Goeker M."/>
        </authorList>
    </citation>
    <scope>NUCLEOTIDE SEQUENCE [LARGE SCALE GENOMIC DNA]</scope>
    <source>
        <strain evidence="6 7">DSM 106739</strain>
    </source>
</reference>
<accession>A0A840BKY5</accession>
<dbReference type="PROSITE" id="PS50893">
    <property type="entry name" value="ABC_TRANSPORTER_2"/>
    <property type="match status" value="1"/>
</dbReference>
<dbReference type="Pfam" id="PF00005">
    <property type="entry name" value="ABC_tran"/>
    <property type="match status" value="1"/>
</dbReference>
<keyword evidence="2" id="KW-1003">Cell membrane</keyword>
<keyword evidence="3" id="KW-0547">Nucleotide-binding</keyword>